<dbReference type="FunFam" id="3.90.550.10:FF:000046">
    <property type="entry name" value="Mannose-1-phosphate guanylyltransferase (GDP)"/>
    <property type="match status" value="1"/>
</dbReference>
<evidence type="ECO:0000256" key="5">
    <source>
        <dbReference type="ARBA" id="ARBA00022741"/>
    </source>
</evidence>
<dbReference type="GO" id="GO:0004475">
    <property type="term" value="F:mannose-1-phosphate guanylyltransferase (GTP) activity"/>
    <property type="evidence" value="ECO:0007669"/>
    <property type="project" value="UniProtKB-EC"/>
</dbReference>
<proteinExistence type="inferred from homology"/>
<keyword evidence="12" id="KW-0413">Isomerase</keyword>
<dbReference type="FunFam" id="2.60.120.10:FF:000032">
    <property type="entry name" value="Mannose-1-phosphate guanylyltransferase/mannose-6-phosphate isomerase"/>
    <property type="match status" value="1"/>
</dbReference>
<evidence type="ECO:0000256" key="4">
    <source>
        <dbReference type="ARBA" id="ARBA00022695"/>
    </source>
</evidence>
<keyword evidence="4 12" id="KW-0548">Nucleotidyltransferase</keyword>
<keyword evidence="3 12" id="KW-0808">Transferase</keyword>
<comment type="catalytic activity">
    <reaction evidence="7">
        <text>alpha-D-mannose 1-phosphate + GTP + H(+) = GDP-alpha-D-mannose + diphosphate</text>
        <dbReference type="Rhea" id="RHEA:15229"/>
        <dbReference type="ChEBI" id="CHEBI:15378"/>
        <dbReference type="ChEBI" id="CHEBI:33019"/>
        <dbReference type="ChEBI" id="CHEBI:37565"/>
        <dbReference type="ChEBI" id="CHEBI:57527"/>
        <dbReference type="ChEBI" id="CHEBI:58409"/>
        <dbReference type="EC" id="2.7.7.13"/>
    </reaction>
</comment>
<dbReference type="Gene3D" id="3.90.550.10">
    <property type="entry name" value="Spore Coat Polysaccharide Biosynthesis Protein SpsA, Chain A"/>
    <property type="match status" value="1"/>
</dbReference>
<dbReference type="InterPro" id="IPR011051">
    <property type="entry name" value="RmlC_Cupin_sf"/>
</dbReference>
<dbReference type="Pfam" id="PF22640">
    <property type="entry name" value="ManC_GMP_beta-helix"/>
    <property type="match status" value="1"/>
</dbReference>
<protein>
    <recommendedName>
        <fullName evidence="2">mannose-1-phosphate guanylyltransferase</fullName>
        <ecNumber evidence="2">2.7.7.13</ecNumber>
    </recommendedName>
</protein>
<feature type="domain" description="MannoseP isomerase/GMP-like beta-helix" evidence="11">
    <location>
        <begin position="285"/>
        <end position="339"/>
    </location>
</feature>
<evidence type="ECO:0000256" key="7">
    <source>
        <dbReference type="ARBA" id="ARBA00047343"/>
    </source>
</evidence>
<dbReference type="PANTHER" id="PTHR46390:SF1">
    <property type="entry name" value="MANNOSE-1-PHOSPHATE GUANYLYLTRANSFERASE"/>
    <property type="match status" value="1"/>
</dbReference>
<dbReference type="InterPro" id="IPR006375">
    <property type="entry name" value="Man1P_GuaTrfase/Man6P_Isoase"/>
</dbReference>
<organism evidence="12 13">
    <name type="scientific">Mitsuokella multacida</name>
    <dbReference type="NCBI Taxonomy" id="52226"/>
    <lineage>
        <taxon>Bacteria</taxon>
        <taxon>Bacillati</taxon>
        <taxon>Bacillota</taxon>
        <taxon>Negativicutes</taxon>
        <taxon>Selenomonadales</taxon>
        <taxon>Selenomonadaceae</taxon>
        <taxon>Mitsuokella</taxon>
    </lineage>
</organism>
<evidence type="ECO:0000256" key="6">
    <source>
        <dbReference type="ARBA" id="ARBA00023134"/>
    </source>
</evidence>
<dbReference type="InterPro" id="IPR051161">
    <property type="entry name" value="Mannose-6P_isomerase_type2"/>
</dbReference>
<dbReference type="RefSeq" id="WP_118175122.1">
    <property type="nucleotide sequence ID" value="NZ_JAQEAO010000011.1"/>
</dbReference>
<dbReference type="InterPro" id="IPR049577">
    <property type="entry name" value="GMPP_N"/>
</dbReference>
<reference evidence="12 13" key="1">
    <citation type="submission" date="2018-08" db="EMBL/GenBank/DDBJ databases">
        <title>A genome reference for cultivated species of the human gut microbiota.</title>
        <authorList>
            <person name="Zou Y."/>
            <person name="Xue W."/>
            <person name="Luo G."/>
        </authorList>
    </citation>
    <scope>NUCLEOTIDE SEQUENCE [LARGE SCALE GENOMIC DNA]</scope>
    <source>
        <strain evidence="12 13">AM25-21AC</strain>
    </source>
</reference>
<evidence type="ECO:0000256" key="8">
    <source>
        <dbReference type="RuleBase" id="RU004190"/>
    </source>
</evidence>
<dbReference type="InterPro" id="IPR029044">
    <property type="entry name" value="Nucleotide-diphossugar_trans"/>
</dbReference>
<dbReference type="GO" id="GO:0000271">
    <property type="term" value="P:polysaccharide biosynthetic process"/>
    <property type="evidence" value="ECO:0007669"/>
    <property type="project" value="InterPro"/>
</dbReference>
<dbReference type="SUPFAM" id="SSF51182">
    <property type="entry name" value="RmlC-like cupins"/>
    <property type="match status" value="1"/>
</dbReference>
<dbReference type="GO" id="GO:0009298">
    <property type="term" value="P:GDP-mannose biosynthetic process"/>
    <property type="evidence" value="ECO:0007669"/>
    <property type="project" value="TreeGrafter"/>
</dbReference>
<dbReference type="PANTHER" id="PTHR46390">
    <property type="entry name" value="MANNOSE-1-PHOSPHATE GUANYLYLTRANSFERASE"/>
    <property type="match status" value="1"/>
</dbReference>
<sequence length="456" mass="50782">MKIIILAGGGGSRLFPLSRKSYPKQFLKLEDEKSLLVHTVERFLDFVVPEDILVVTNQRYLYHVQNELAECQAEGAHIILEPVARNTAPAIGLAVQFCEENLGCEGREPLVVAAADHVIRPQDVFTACIAEAAEVAQQGTGSLVTFGIPAKSPETGYGYIEAGASDGKSFVVESFKEKPDLATAERYVAAGNYYWNSGMFAFTIDFMKGEMAKYQPEIAAILEGGYDRAVERFADMPEISIDYAIAERSQAVRMVPLTCYWNDIGSWDAMYDILPHDEHGNALQGDVLALDCKDSLIMGHDRLIAGIGLDDLLLVETDDVIVVAKKGESQKVKTVVEKLKKMGRKEAVEHTTMYHRWGTSTVIGQGVGYRMKKVRVMPGKAITMQMHYHRTEHWVVLRGTAEVTRGEEKTMIHERESVFIPQTTKHKLANPGRIPLELIEIQNGSYIGEDDIVRFE</sequence>
<dbReference type="NCBIfam" id="TIGR01479">
    <property type="entry name" value="GMP_PMI"/>
    <property type="match status" value="1"/>
</dbReference>
<dbReference type="EC" id="2.7.7.13" evidence="2"/>
<evidence type="ECO:0000256" key="2">
    <source>
        <dbReference type="ARBA" id="ARBA00012387"/>
    </source>
</evidence>
<dbReference type="InterPro" id="IPR014710">
    <property type="entry name" value="RmlC-like_jellyroll"/>
</dbReference>
<evidence type="ECO:0000256" key="1">
    <source>
        <dbReference type="ARBA" id="ARBA00006115"/>
    </source>
</evidence>
<keyword evidence="6" id="KW-0342">GTP-binding</keyword>
<accession>A0A414NZ06</accession>
<dbReference type="SUPFAM" id="SSF53448">
    <property type="entry name" value="Nucleotide-diphospho-sugar transferases"/>
    <property type="match status" value="1"/>
</dbReference>
<dbReference type="Pfam" id="PF01050">
    <property type="entry name" value="MannoseP_isomer"/>
    <property type="match status" value="1"/>
</dbReference>
<evidence type="ECO:0000256" key="3">
    <source>
        <dbReference type="ARBA" id="ARBA00022679"/>
    </source>
</evidence>
<comment type="similarity">
    <text evidence="1 8">Belongs to the mannose-6-phosphate isomerase type 2 family.</text>
</comment>
<dbReference type="OrthoDB" id="9806359at2"/>
<name>A0A414NZ06_9FIRM</name>
<dbReference type="InterPro" id="IPR054566">
    <property type="entry name" value="ManC/GMP-like_b-helix"/>
</dbReference>
<evidence type="ECO:0000259" key="10">
    <source>
        <dbReference type="Pfam" id="PF01050"/>
    </source>
</evidence>
<dbReference type="AlphaFoldDB" id="A0A414NZ06"/>
<dbReference type="CDD" id="cd02213">
    <property type="entry name" value="cupin_PMI_typeII_C"/>
    <property type="match status" value="1"/>
</dbReference>
<feature type="domain" description="Nucleotidyl transferase" evidence="9">
    <location>
        <begin position="3"/>
        <end position="277"/>
    </location>
</feature>
<dbReference type="Proteomes" id="UP000283442">
    <property type="component" value="Unassembled WGS sequence"/>
</dbReference>
<dbReference type="GO" id="GO:0005525">
    <property type="term" value="F:GTP binding"/>
    <property type="evidence" value="ECO:0007669"/>
    <property type="project" value="UniProtKB-KW"/>
</dbReference>
<dbReference type="Gene3D" id="2.60.120.10">
    <property type="entry name" value="Jelly Rolls"/>
    <property type="match status" value="1"/>
</dbReference>
<keyword evidence="5" id="KW-0547">Nucleotide-binding</keyword>
<evidence type="ECO:0000313" key="12">
    <source>
        <dbReference type="EMBL" id="RHF52872.1"/>
    </source>
</evidence>
<dbReference type="InterPro" id="IPR005835">
    <property type="entry name" value="NTP_transferase_dom"/>
</dbReference>
<dbReference type="GO" id="GO:0016853">
    <property type="term" value="F:isomerase activity"/>
    <property type="evidence" value="ECO:0007669"/>
    <property type="project" value="UniProtKB-KW"/>
</dbReference>
<evidence type="ECO:0000259" key="11">
    <source>
        <dbReference type="Pfam" id="PF22640"/>
    </source>
</evidence>
<dbReference type="EMBL" id="QRHE01000002">
    <property type="protein sequence ID" value="RHF52872.1"/>
    <property type="molecule type" value="Genomic_DNA"/>
</dbReference>
<dbReference type="Pfam" id="PF00483">
    <property type="entry name" value="NTP_transferase"/>
    <property type="match status" value="1"/>
</dbReference>
<comment type="caution">
    <text evidence="12">The sequence shown here is derived from an EMBL/GenBank/DDBJ whole genome shotgun (WGS) entry which is preliminary data.</text>
</comment>
<evidence type="ECO:0000259" key="9">
    <source>
        <dbReference type="Pfam" id="PF00483"/>
    </source>
</evidence>
<feature type="domain" description="Mannose-6-phosphate isomerase type II C-terminal" evidence="10">
    <location>
        <begin position="343"/>
        <end position="456"/>
    </location>
</feature>
<dbReference type="InterPro" id="IPR001538">
    <property type="entry name" value="Man6P_isomerase-2_C"/>
</dbReference>
<gene>
    <name evidence="12" type="ORF">DW674_02910</name>
</gene>
<dbReference type="CDD" id="cd02509">
    <property type="entry name" value="GDP-M1P_Guanylyltransferase"/>
    <property type="match status" value="1"/>
</dbReference>
<evidence type="ECO:0000313" key="13">
    <source>
        <dbReference type="Proteomes" id="UP000283442"/>
    </source>
</evidence>